<protein>
    <submittedName>
        <fullName evidence="2">Uncharacterized protein</fullName>
    </submittedName>
</protein>
<accession>A0AAN6IR05</accession>
<sequence length="135" mass="13981">MSDNNENKETKDTQDTQESGGAPEQKEGGKESSSSSWYQKPEDLGNAAGDKVEGVLSPVGKHAGPVLETAGKPLGGVLGPTVGGVMNFGKGWGEQMGVGFGNHEGGPAKAQEAEEKRMKEPFGGKEQNAENPLGL</sequence>
<dbReference type="EMBL" id="JAJGCB010000026">
    <property type="protein sequence ID" value="KAJ8987238.1"/>
    <property type="molecule type" value="Genomic_DNA"/>
</dbReference>
<feature type="compositionally biased region" description="Basic and acidic residues" evidence="1">
    <location>
        <begin position="1"/>
        <end position="14"/>
    </location>
</feature>
<gene>
    <name evidence="2" type="ORF">HRR80_008611</name>
</gene>
<dbReference type="AlphaFoldDB" id="A0AAN6IR05"/>
<organism evidence="2 3">
    <name type="scientific">Exophiala dermatitidis</name>
    <name type="common">Black yeast-like fungus</name>
    <name type="synonym">Wangiella dermatitidis</name>
    <dbReference type="NCBI Taxonomy" id="5970"/>
    <lineage>
        <taxon>Eukaryota</taxon>
        <taxon>Fungi</taxon>
        <taxon>Dikarya</taxon>
        <taxon>Ascomycota</taxon>
        <taxon>Pezizomycotina</taxon>
        <taxon>Eurotiomycetes</taxon>
        <taxon>Chaetothyriomycetidae</taxon>
        <taxon>Chaetothyriales</taxon>
        <taxon>Herpotrichiellaceae</taxon>
        <taxon>Exophiala</taxon>
    </lineage>
</organism>
<feature type="region of interest" description="Disordered" evidence="1">
    <location>
        <begin position="97"/>
        <end position="135"/>
    </location>
</feature>
<proteinExistence type="predicted"/>
<reference evidence="2" key="1">
    <citation type="submission" date="2023-01" db="EMBL/GenBank/DDBJ databases">
        <title>Exophiala dermititidis isolated from Cystic Fibrosis Patient.</title>
        <authorList>
            <person name="Kurbessoian T."/>
            <person name="Crocker A."/>
            <person name="Murante D."/>
            <person name="Hogan D.A."/>
            <person name="Stajich J.E."/>
        </authorList>
    </citation>
    <scope>NUCLEOTIDE SEQUENCE</scope>
    <source>
        <strain evidence="2">Ex8</strain>
    </source>
</reference>
<evidence type="ECO:0000256" key="1">
    <source>
        <dbReference type="SAM" id="MobiDB-lite"/>
    </source>
</evidence>
<feature type="compositionally biased region" description="Basic and acidic residues" evidence="1">
    <location>
        <begin position="111"/>
        <end position="123"/>
    </location>
</feature>
<feature type="region of interest" description="Disordered" evidence="1">
    <location>
        <begin position="1"/>
        <end position="77"/>
    </location>
</feature>
<name>A0AAN6IR05_EXODE</name>
<evidence type="ECO:0000313" key="3">
    <source>
        <dbReference type="Proteomes" id="UP001161757"/>
    </source>
</evidence>
<dbReference type="Proteomes" id="UP001161757">
    <property type="component" value="Unassembled WGS sequence"/>
</dbReference>
<comment type="caution">
    <text evidence="2">The sequence shown here is derived from an EMBL/GenBank/DDBJ whole genome shotgun (WGS) entry which is preliminary data.</text>
</comment>
<evidence type="ECO:0000313" key="2">
    <source>
        <dbReference type="EMBL" id="KAJ8987238.1"/>
    </source>
</evidence>